<accession>A0A8J6QV94</accession>
<dbReference type="Proteomes" id="UP000632828">
    <property type="component" value="Unassembled WGS sequence"/>
</dbReference>
<protein>
    <submittedName>
        <fullName evidence="2">Type 4a pilus biogenesis protein PilO</fullName>
    </submittedName>
</protein>
<keyword evidence="1" id="KW-1133">Transmembrane helix</keyword>
<dbReference type="EMBL" id="JACWUN010000015">
    <property type="protein sequence ID" value="MBD1401420.1"/>
    <property type="molecule type" value="Genomic_DNA"/>
</dbReference>
<evidence type="ECO:0000313" key="3">
    <source>
        <dbReference type="Proteomes" id="UP000632828"/>
    </source>
</evidence>
<dbReference type="AlphaFoldDB" id="A0A8J6QV94"/>
<dbReference type="GO" id="GO:0015628">
    <property type="term" value="P:protein secretion by the type II secretion system"/>
    <property type="evidence" value="ECO:0007669"/>
    <property type="project" value="InterPro"/>
</dbReference>
<comment type="caution">
    <text evidence="2">The sequence shown here is derived from an EMBL/GenBank/DDBJ whole genome shotgun (WGS) entry which is preliminary data.</text>
</comment>
<dbReference type="GO" id="GO:0015627">
    <property type="term" value="C:type II protein secretion system complex"/>
    <property type="evidence" value="ECO:0007669"/>
    <property type="project" value="InterPro"/>
</dbReference>
<dbReference type="InterPro" id="IPR007690">
    <property type="entry name" value="T2SS_GspM"/>
</dbReference>
<gene>
    <name evidence="2" type="primary">pilO</name>
    <name evidence="2" type="ORF">ICT70_12120</name>
</gene>
<evidence type="ECO:0000313" key="2">
    <source>
        <dbReference type="EMBL" id="MBD1401420.1"/>
    </source>
</evidence>
<dbReference type="GO" id="GO:0043683">
    <property type="term" value="P:type IV pilus assembly"/>
    <property type="evidence" value="ECO:0007669"/>
    <property type="project" value="InterPro"/>
</dbReference>
<dbReference type="Pfam" id="PF04350">
    <property type="entry name" value="PilO"/>
    <property type="match status" value="1"/>
</dbReference>
<organism evidence="2 3">
    <name type="scientific">Pelovirga terrestris</name>
    <dbReference type="NCBI Taxonomy" id="2771352"/>
    <lineage>
        <taxon>Bacteria</taxon>
        <taxon>Pseudomonadati</taxon>
        <taxon>Thermodesulfobacteriota</taxon>
        <taxon>Desulfuromonadia</taxon>
        <taxon>Geobacterales</taxon>
        <taxon>Geobacteraceae</taxon>
        <taxon>Pelovirga</taxon>
    </lineage>
</organism>
<keyword evidence="3" id="KW-1185">Reference proteome</keyword>
<dbReference type="InterPro" id="IPR007445">
    <property type="entry name" value="PilO"/>
</dbReference>
<keyword evidence="1" id="KW-0472">Membrane</keyword>
<sequence length="216" mass="24850">MARQWTLLVQWFDQRALRERAVLLLCAVAVMVAAVYLLVLAPATQKRTLAGQQIERMTAEIGQLEMTETLIMARSQVDPDQELRERHDHLVEQLAEQRRQLHQGVSHLVTPAEMPELLKQMLTQGDLHLISLENLPAERISFGKDSSDQTLRLYRHSVQMELRGDYLGLLAYLRQLDQLPRLLVWEEVAVATKEYPTTTIRLRVYTLGLSEEWLGG</sequence>
<dbReference type="Pfam" id="PF04612">
    <property type="entry name" value="T2SSM"/>
    <property type="match status" value="1"/>
</dbReference>
<reference evidence="2" key="1">
    <citation type="submission" date="2020-09" db="EMBL/GenBank/DDBJ databases">
        <title>Pelobacter alkaliphilus sp. nov., a novel anaerobic arsenate-reducing bacterium from terrestrial mud volcano.</title>
        <authorList>
            <person name="Khomyakova M.A."/>
            <person name="Merkel A.Y."/>
            <person name="Slobodkin A.I."/>
        </authorList>
    </citation>
    <scope>NUCLEOTIDE SEQUENCE</scope>
    <source>
        <strain evidence="2">M08fum</strain>
    </source>
</reference>
<evidence type="ECO:0000256" key="1">
    <source>
        <dbReference type="SAM" id="Phobius"/>
    </source>
</evidence>
<dbReference type="RefSeq" id="WP_191157022.1">
    <property type="nucleotide sequence ID" value="NZ_JACWUN010000015.1"/>
</dbReference>
<keyword evidence="1" id="KW-0812">Transmembrane</keyword>
<name>A0A8J6QV94_9BACT</name>
<dbReference type="GO" id="GO:0043107">
    <property type="term" value="P:type IV pilus-dependent motility"/>
    <property type="evidence" value="ECO:0007669"/>
    <property type="project" value="InterPro"/>
</dbReference>
<proteinExistence type="predicted"/>
<feature type="transmembrane region" description="Helical" evidence="1">
    <location>
        <begin position="21"/>
        <end position="43"/>
    </location>
</feature>